<reference evidence="5 6" key="1">
    <citation type="submission" date="2022-12" db="EMBL/GenBank/DDBJ databases">
        <title>Chromosome-level genome of Tegillarca granosa.</title>
        <authorList>
            <person name="Kim J."/>
        </authorList>
    </citation>
    <scope>NUCLEOTIDE SEQUENCE [LARGE SCALE GENOMIC DNA]</scope>
    <source>
        <strain evidence="5">Teg-2019</strain>
        <tissue evidence="5">Adductor muscle</tissue>
    </source>
</reference>
<dbReference type="SUPFAM" id="SSF54897">
    <property type="entry name" value="Protease propeptides/inhibitors"/>
    <property type="match status" value="1"/>
</dbReference>
<evidence type="ECO:0000256" key="2">
    <source>
        <dbReference type="ARBA" id="ARBA00022801"/>
    </source>
</evidence>
<keyword evidence="6" id="KW-1185">Reference proteome</keyword>
<dbReference type="PANTHER" id="PTHR42884:SF14">
    <property type="entry name" value="NEUROENDOCRINE CONVERTASE 1"/>
    <property type="match status" value="1"/>
</dbReference>
<dbReference type="Gene3D" id="3.30.70.850">
    <property type="entry name" value="Peptidase S8, pro-domain"/>
    <property type="match status" value="1"/>
</dbReference>
<dbReference type="PANTHER" id="PTHR42884">
    <property type="entry name" value="PROPROTEIN CONVERTASE SUBTILISIN/KEXIN-RELATED"/>
    <property type="match status" value="1"/>
</dbReference>
<dbReference type="Pfam" id="PF16470">
    <property type="entry name" value="S8_pro-domain"/>
    <property type="match status" value="1"/>
</dbReference>
<organism evidence="5 6">
    <name type="scientific">Tegillarca granosa</name>
    <name type="common">Malaysian cockle</name>
    <name type="synonym">Anadara granosa</name>
    <dbReference type="NCBI Taxonomy" id="220873"/>
    <lineage>
        <taxon>Eukaryota</taxon>
        <taxon>Metazoa</taxon>
        <taxon>Spiralia</taxon>
        <taxon>Lophotrochozoa</taxon>
        <taxon>Mollusca</taxon>
        <taxon>Bivalvia</taxon>
        <taxon>Autobranchia</taxon>
        <taxon>Pteriomorphia</taxon>
        <taxon>Arcoida</taxon>
        <taxon>Arcoidea</taxon>
        <taxon>Arcidae</taxon>
        <taxon>Tegillarca</taxon>
    </lineage>
</organism>
<evidence type="ECO:0000313" key="6">
    <source>
        <dbReference type="Proteomes" id="UP001217089"/>
    </source>
</evidence>
<dbReference type="EMBL" id="JARBDR010000903">
    <property type="protein sequence ID" value="KAJ8304953.1"/>
    <property type="molecule type" value="Genomic_DNA"/>
</dbReference>
<evidence type="ECO:0000313" key="5">
    <source>
        <dbReference type="EMBL" id="KAJ8304953.1"/>
    </source>
</evidence>
<evidence type="ECO:0000256" key="1">
    <source>
        <dbReference type="ARBA" id="ARBA00022670"/>
    </source>
</evidence>
<feature type="domain" description="Peptidase S8 pro-domain" evidence="4">
    <location>
        <begin position="24"/>
        <end position="74"/>
    </location>
</feature>
<name>A0ABQ9EI52_TEGGR</name>
<evidence type="ECO:0000259" key="4">
    <source>
        <dbReference type="Pfam" id="PF16470"/>
    </source>
</evidence>
<protein>
    <recommendedName>
        <fullName evidence="4">Peptidase S8 pro-domain domain-containing protein</fullName>
    </recommendedName>
</protein>
<comment type="caution">
    <text evidence="5">The sequence shown here is derived from an EMBL/GenBank/DDBJ whole genome shotgun (WGS) entry which is preliminary data.</text>
</comment>
<sequence length="105" mass="12701">MNWKFYCEQIQSGCYGFLKHIPRDIHPFEDHYLLKHSSVPSRSKRSADHHTKRLTTDERVEWVEQQIAKPRSKRGFLGDKRDIDLAYRSVSFNDPYWDKEWYLIA</sequence>
<gene>
    <name evidence="5" type="ORF">KUTeg_018536</name>
</gene>
<dbReference type="InterPro" id="IPR032815">
    <property type="entry name" value="S8_pro-domain"/>
</dbReference>
<dbReference type="Proteomes" id="UP001217089">
    <property type="component" value="Unassembled WGS sequence"/>
</dbReference>
<keyword evidence="1" id="KW-0645">Protease</keyword>
<keyword evidence="2" id="KW-0378">Hydrolase</keyword>
<evidence type="ECO:0000256" key="3">
    <source>
        <dbReference type="ARBA" id="ARBA00022825"/>
    </source>
</evidence>
<dbReference type="InterPro" id="IPR038466">
    <property type="entry name" value="S8_pro-domain_sf"/>
</dbReference>
<proteinExistence type="predicted"/>
<keyword evidence="3" id="KW-0720">Serine protease</keyword>
<accession>A0ABQ9EI52</accession>